<evidence type="ECO:0000313" key="4">
    <source>
        <dbReference type="Proteomes" id="UP000694240"/>
    </source>
</evidence>
<protein>
    <submittedName>
        <fullName evidence="3">VHS domain</fullName>
    </submittedName>
</protein>
<evidence type="ECO:0000256" key="1">
    <source>
        <dbReference type="ARBA" id="ARBA00007708"/>
    </source>
</evidence>
<dbReference type="GO" id="GO:0043130">
    <property type="term" value="F:ubiquitin binding"/>
    <property type="evidence" value="ECO:0007669"/>
    <property type="project" value="InterPro"/>
</dbReference>
<evidence type="ECO:0000313" key="3">
    <source>
        <dbReference type="EMBL" id="KAG7540540.1"/>
    </source>
</evidence>
<dbReference type="PANTHER" id="PTHR45898">
    <property type="entry name" value="TOM1-LIKE PROTEIN"/>
    <property type="match status" value="1"/>
</dbReference>
<comment type="similarity">
    <text evidence="1">Belongs to the TOM1 family.</text>
</comment>
<accession>A0A8T1YAP6</accession>
<dbReference type="GO" id="GO:0035091">
    <property type="term" value="F:phosphatidylinositol binding"/>
    <property type="evidence" value="ECO:0007669"/>
    <property type="project" value="InterPro"/>
</dbReference>
<name>A0A8T1YAP6_9BRAS</name>
<feature type="domain" description="VHS" evidence="2">
    <location>
        <begin position="1"/>
        <end position="67"/>
    </location>
</feature>
<dbReference type="AlphaFoldDB" id="A0A8T1YAP6"/>
<dbReference type="Proteomes" id="UP000694240">
    <property type="component" value="Chromosome 12"/>
</dbReference>
<sequence>MVHMHVAEKGVIHEMVRIVKKKPDFHVKETILVLTDSWQEASGGPRARYPQNYAGYQELLRAGAVFPQISERSAPVFTPPQTQPLTSYPPNLRIANLQQSQNFRLQDTISMEHLESSSRDGISGFQFQRRGRVFALCILWRILHFGRVCHHWKWLYMDPDSLVSEPRFLELMINIVCQYAQESHNFWGDT</sequence>
<comment type="caution">
    <text evidence="3">The sequence shown here is derived from an EMBL/GenBank/DDBJ whole genome shotgun (WGS) entry which is preliminary data.</text>
</comment>
<dbReference type="InterPro" id="IPR044836">
    <property type="entry name" value="TOL_plant"/>
</dbReference>
<keyword evidence="4" id="KW-1185">Reference proteome</keyword>
<evidence type="ECO:0000259" key="2">
    <source>
        <dbReference type="PROSITE" id="PS50179"/>
    </source>
</evidence>
<dbReference type="PANTHER" id="PTHR45898:SF4">
    <property type="entry name" value="TARGET OF MYB PROTEIN 1"/>
    <property type="match status" value="1"/>
</dbReference>
<dbReference type="EMBL" id="JAEFBK010000012">
    <property type="protein sequence ID" value="KAG7540540.1"/>
    <property type="molecule type" value="Genomic_DNA"/>
</dbReference>
<organism evidence="3 4">
    <name type="scientific">Arabidopsis thaliana x Arabidopsis arenosa</name>
    <dbReference type="NCBI Taxonomy" id="1240361"/>
    <lineage>
        <taxon>Eukaryota</taxon>
        <taxon>Viridiplantae</taxon>
        <taxon>Streptophyta</taxon>
        <taxon>Embryophyta</taxon>
        <taxon>Tracheophyta</taxon>
        <taxon>Spermatophyta</taxon>
        <taxon>Magnoliopsida</taxon>
        <taxon>eudicotyledons</taxon>
        <taxon>Gunneridae</taxon>
        <taxon>Pentapetalae</taxon>
        <taxon>rosids</taxon>
        <taxon>malvids</taxon>
        <taxon>Brassicales</taxon>
        <taxon>Brassicaceae</taxon>
        <taxon>Camelineae</taxon>
        <taxon>Arabidopsis</taxon>
    </lineage>
</organism>
<dbReference type="InterPro" id="IPR002014">
    <property type="entry name" value="VHS_dom"/>
</dbReference>
<dbReference type="GO" id="GO:0043328">
    <property type="term" value="P:protein transport to vacuole involved in ubiquitin-dependent protein catabolic process via the multivesicular body sorting pathway"/>
    <property type="evidence" value="ECO:0007669"/>
    <property type="project" value="InterPro"/>
</dbReference>
<proteinExistence type="inferred from homology"/>
<dbReference type="PROSITE" id="PS50179">
    <property type="entry name" value="VHS"/>
    <property type="match status" value="1"/>
</dbReference>
<gene>
    <name evidence="3" type="ORF">ISN45_Aa07g007390</name>
</gene>
<reference evidence="3 4" key="1">
    <citation type="submission" date="2020-12" db="EMBL/GenBank/DDBJ databases">
        <title>Concerted genomic and epigenomic changes stabilize Arabidopsis allopolyploids.</title>
        <authorList>
            <person name="Chen Z."/>
        </authorList>
    </citation>
    <scope>NUCLEOTIDE SEQUENCE [LARGE SCALE GENOMIC DNA]</scope>
    <source>
        <strain evidence="3">Allo738</strain>
        <tissue evidence="3">Leaf</tissue>
    </source>
</reference>